<evidence type="ECO:0000256" key="1">
    <source>
        <dbReference type="SAM" id="Coils"/>
    </source>
</evidence>
<evidence type="ECO:0000313" key="3">
    <source>
        <dbReference type="EMBL" id="KAG5465850.1"/>
    </source>
</evidence>
<dbReference type="Proteomes" id="UP000674179">
    <property type="component" value="Chromosome 36"/>
</dbReference>
<dbReference type="EMBL" id="JAFHKP010000036">
    <property type="protein sequence ID" value="KAG5465850.1"/>
    <property type="molecule type" value="Genomic_DNA"/>
</dbReference>
<name>A0A836GW17_LEIEN</name>
<dbReference type="PANTHER" id="PTHR32059:SF0">
    <property type="entry name" value="RAB11-BINDING PROTEIN RELCH"/>
    <property type="match status" value="1"/>
</dbReference>
<feature type="region of interest" description="Disordered" evidence="2">
    <location>
        <begin position="697"/>
        <end position="716"/>
    </location>
</feature>
<feature type="coiled-coil region" evidence="1">
    <location>
        <begin position="121"/>
        <end position="158"/>
    </location>
</feature>
<evidence type="ECO:0000256" key="2">
    <source>
        <dbReference type="SAM" id="MobiDB-lite"/>
    </source>
</evidence>
<dbReference type="InterPro" id="IPR040362">
    <property type="entry name" value="RELCH"/>
</dbReference>
<protein>
    <submittedName>
        <fullName evidence="3">Uncharacterized protein</fullName>
    </submittedName>
</protein>
<feature type="compositionally biased region" description="Polar residues" evidence="2">
    <location>
        <begin position="701"/>
        <end position="715"/>
    </location>
</feature>
<keyword evidence="1" id="KW-0175">Coiled coil</keyword>
<feature type="compositionally biased region" description="Pro residues" evidence="2">
    <location>
        <begin position="632"/>
        <end position="643"/>
    </location>
</feature>
<dbReference type="RefSeq" id="XP_067688449.1">
    <property type="nucleotide sequence ID" value="XM_067832346.1"/>
</dbReference>
<dbReference type="AlphaFoldDB" id="A0A836GW17"/>
<organism evidence="3 4">
    <name type="scientific">Leishmania enriettii</name>
    <dbReference type="NCBI Taxonomy" id="5663"/>
    <lineage>
        <taxon>Eukaryota</taxon>
        <taxon>Discoba</taxon>
        <taxon>Euglenozoa</taxon>
        <taxon>Kinetoplastea</taxon>
        <taxon>Metakinetoplastina</taxon>
        <taxon>Trypanosomatida</taxon>
        <taxon>Trypanosomatidae</taxon>
        <taxon>Leishmaniinae</taxon>
        <taxon>Leishmania</taxon>
    </lineage>
</organism>
<dbReference type="GeneID" id="94167856"/>
<dbReference type="GO" id="GO:0055037">
    <property type="term" value="C:recycling endosome"/>
    <property type="evidence" value="ECO:0007669"/>
    <property type="project" value="TreeGrafter"/>
</dbReference>
<dbReference type="InterPro" id="IPR016024">
    <property type="entry name" value="ARM-type_fold"/>
</dbReference>
<keyword evidence="4" id="KW-1185">Reference proteome</keyword>
<dbReference type="GO" id="GO:0032367">
    <property type="term" value="P:intracellular cholesterol transport"/>
    <property type="evidence" value="ECO:0007669"/>
    <property type="project" value="InterPro"/>
</dbReference>
<reference evidence="3 4" key="1">
    <citation type="submission" date="2021-02" db="EMBL/GenBank/DDBJ databases">
        <title>Leishmania (Mundinia) enrietti genome sequencing and assembly.</title>
        <authorList>
            <person name="Almutairi H."/>
            <person name="Gatherer D."/>
        </authorList>
    </citation>
    <scope>NUCLEOTIDE SEQUENCE [LARGE SCALE GENOMIC DNA]</scope>
    <source>
        <strain evidence="3">CUR178</strain>
    </source>
</reference>
<dbReference type="OrthoDB" id="1695393at2759"/>
<dbReference type="GO" id="GO:0005802">
    <property type="term" value="C:trans-Golgi network"/>
    <property type="evidence" value="ECO:0007669"/>
    <property type="project" value="InterPro"/>
</dbReference>
<evidence type="ECO:0000313" key="4">
    <source>
        <dbReference type="Proteomes" id="UP000674179"/>
    </source>
</evidence>
<proteinExistence type="predicted"/>
<accession>A0A836GW17</accession>
<comment type="caution">
    <text evidence="3">The sequence shown here is derived from an EMBL/GenBank/DDBJ whole genome shotgun (WGS) entry which is preliminary data.</text>
</comment>
<dbReference type="PANTHER" id="PTHR32059">
    <property type="entry name" value="RAB11-BINDING PROTEIN RELCH"/>
    <property type="match status" value="1"/>
</dbReference>
<gene>
    <name evidence="3" type="ORF">CUR178_00565</name>
</gene>
<sequence length="1055" mass="112772">MDTTSSSAALGGEGELSEEEVLDWLSRRGFARAHAALAEETSSKVLAHDDSPSRASFACDGAAEVTTSGGIASSAELQAALRDAVMEALSAYRDLARDENVFTLLEVWDSQLCSRYAARLAEDSETKCSSLERRAQVAEESNARLRMHERELEAQLRETVALIAERLQTLASAVDPIHKEILLPLLRSVAVLGSSGTVRAAARHMMLTLYKRPTTEHRMSIVQEWLRVAQEAALRTLEQELIPELYTLVNAQVFERRLLALDCAAAVAPLLRHAPQVRYSLCQGLLRPLSEDDTSAVRRELPRCLSLLWGNAATTGATATTDAHALAGSTPRLSVAGGLPSETSTLHSPSGHTSAECSSGAGFVPLSLTQKTFFMELLVHLATDSSSKTVRQVAQTQLCEVLYPTFLRDGVLLTRFVPLLLTVIEMEATQLLLLKGPDKSVSSPAALGASNAAASTVASGERRKGASEESNAAVAAALSLNNVMTLIQLLHAALRCVAAELLHSRETECRRDCCEDSTAQGTSSSLTSAYVRVVLPFAYNLLSLLLSKVRFVSHAAGGEGGALSDSDASTRLCGPLCALCATLASLVPLLGAQAWQQVEHYLKGSLTSTLQDGVHVAEVTESTSGSAALPSAPLPPQPLPLGSPPDASLTRQSLERGRLLFVFSFFLFLCGDAVMLPEGGADATAADDATALEKTREITGTGASSPHTAQPSESFTPKRIQGESLRFVARSISLESEDISCPRSAHLMACVQCVAALAPFATESHEMASGISGLVHFLVASPEVRQRMTAVVLAHDTCTVLANERLKVALLIEPLAPLLEDSQPSVQEAALSGVLSASVALTEPRAQEKAIRPVLRVAEVTGCTSRLTRCLLQQSYQLILRMPAEPREALLYPQLSVLMDRLAEQYVARVSQKGLPAAPVAASSSSVTSAVAEARNTPCEGAVSDQRDVCAQDWEETMLVLQALLNSIVKCAVVTPTLVYRYLLPGIQQLSSDGVLSGCNPLLRSRWLRLQKNYFAFMESNNANRLAASGAAAAGGKPNFGKLVDRFKDELKRRL</sequence>
<dbReference type="KEGG" id="lenr:94167856"/>
<feature type="region of interest" description="Disordered" evidence="2">
    <location>
        <begin position="625"/>
        <end position="648"/>
    </location>
</feature>
<dbReference type="SUPFAM" id="SSF48371">
    <property type="entry name" value="ARM repeat"/>
    <property type="match status" value="1"/>
</dbReference>